<comment type="caution">
    <text evidence="1">The sequence shown here is derived from an EMBL/GenBank/DDBJ whole genome shotgun (WGS) entry which is preliminary data.</text>
</comment>
<dbReference type="Proteomes" id="UP000735302">
    <property type="component" value="Unassembled WGS sequence"/>
</dbReference>
<evidence type="ECO:0000313" key="1">
    <source>
        <dbReference type="EMBL" id="GFN95076.1"/>
    </source>
</evidence>
<sequence>MDAWERFWPVVDERRIIEEHHHQDLNRSIASFNQPISLGQSQSGSRQTDSKVILAAARQTPECFWRPLQRLQSVSGGRHFDSSLPGVESL</sequence>
<organism evidence="1 2">
    <name type="scientific">Plakobranchus ocellatus</name>
    <dbReference type="NCBI Taxonomy" id="259542"/>
    <lineage>
        <taxon>Eukaryota</taxon>
        <taxon>Metazoa</taxon>
        <taxon>Spiralia</taxon>
        <taxon>Lophotrochozoa</taxon>
        <taxon>Mollusca</taxon>
        <taxon>Gastropoda</taxon>
        <taxon>Heterobranchia</taxon>
        <taxon>Euthyneura</taxon>
        <taxon>Panpulmonata</taxon>
        <taxon>Sacoglossa</taxon>
        <taxon>Placobranchoidea</taxon>
        <taxon>Plakobranchidae</taxon>
        <taxon>Plakobranchus</taxon>
    </lineage>
</organism>
<keyword evidence="2" id="KW-1185">Reference proteome</keyword>
<dbReference type="AlphaFoldDB" id="A0AAV3ZKK9"/>
<gene>
    <name evidence="1" type="ORF">PoB_002158200</name>
</gene>
<accession>A0AAV3ZKK9</accession>
<name>A0AAV3ZKK9_9GAST</name>
<evidence type="ECO:0000313" key="2">
    <source>
        <dbReference type="Proteomes" id="UP000735302"/>
    </source>
</evidence>
<protein>
    <submittedName>
        <fullName evidence="1">Uncharacterized protein</fullName>
    </submittedName>
</protein>
<dbReference type="EMBL" id="BLXT01002484">
    <property type="protein sequence ID" value="GFN95076.1"/>
    <property type="molecule type" value="Genomic_DNA"/>
</dbReference>
<reference evidence="1 2" key="1">
    <citation type="journal article" date="2021" name="Elife">
        <title>Chloroplast acquisition without the gene transfer in kleptoplastic sea slugs, Plakobranchus ocellatus.</title>
        <authorList>
            <person name="Maeda T."/>
            <person name="Takahashi S."/>
            <person name="Yoshida T."/>
            <person name="Shimamura S."/>
            <person name="Takaki Y."/>
            <person name="Nagai Y."/>
            <person name="Toyoda A."/>
            <person name="Suzuki Y."/>
            <person name="Arimoto A."/>
            <person name="Ishii H."/>
            <person name="Satoh N."/>
            <person name="Nishiyama T."/>
            <person name="Hasebe M."/>
            <person name="Maruyama T."/>
            <person name="Minagawa J."/>
            <person name="Obokata J."/>
            <person name="Shigenobu S."/>
        </authorList>
    </citation>
    <scope>NUCLEOTIDE SEQUENCE [LARGE SCALE GENOMIC DNA]</scope>
</reference>
<proteinExistence type="predicted"/>